<keyword evidence="1" id="KW-1133">Transmembrane helix</keyword>
<evidence type="ECO:0000313" key="3">
    <source>
        <dbReference type="Proteomes" id="UP000038083"/>
    </source>
</evidence>
<evidence type="ECO:0000313" key="2">
    <source>
        <dbReference type="EMBL" id="CEN38703.1"/>
    </source>
</evidence>
<feature type="transmembrane region" description="Helical" evidence="1">
    <location>
        <begin position="113"/>
        <end position="131"/>
    </location>
</feature>
<proteinExistence type="predicted"/>
<keyword evidence="1" id="KW-0472">Membrane</keyword>
<dbReference type="EMBL" id="CDOG01000023">
    <property type="protein sequence ID" value="CEN38703.1"/>
    <property type="molecule type" value="Genomic_DNA"/>
</dbReference>
<dbReference type="AlphaFoldDB" id="A0A0B7HMJ5"/>
<name>A0A0B7HMJ5_9FLAO</name>
<organism evidence="2 3">
    <name type="scientific">Capnocytophaga cynodegmi</name>
    <dbReference type="NCBI Taxonomy" id="28189"/>
    <lineage>
        <taxon>Bacteria</taxon>
        <taxon>Pseudomonadati</taxon>
        <taxon>Bacteroidota</taxon>
        <taxon>Flavobacteriia</taxon>
        <taxon>Flavobacteriales</taxon>
        <taxon>Flavobacteriaceae</taxon>
        <taxon>Capnocytophaga</taxon>
    </lineage>
</organism>
<sequence length="176" mass="21057">MKKLTETDLKEQILKIFSMCRKKANAPFEESHFMDFLLFPPSEKGQIRNSFRGANKHGNFMRKIELEFGICFTLSDYDTTFSLDTFTQKVAERISKHKSNVFIIKERTNEKNYFIFEIITILILCSLYYFLGFHWLPILLTSLFLAIVYWISSRRIIDMRHNKKLSKIIFEKYETH</sequence>
<reference evidence="2 3" key="1">
    <citation type="submission" date="2015-01" db="EMBL/GenBank/DDBJ databases">
        <authorList>
            <person name="MANFREDI Pablo"/>
        </authorList>
    </citation>
    <scope>NUCLEOTIDE SEQUENCE [LARGE SCALE GENOMIC DNA]</scope>
    <source>
        <strain evidence="2 3">Ccy74</strain>
    </source>
</reference>
<keyword evidence="1" id="KW-0812">Transmembrane</keyword>
<accession>A0A0B7HMJ5</accession>
<gene>
    <name evidence="2" type="ORF">CCYN74_30240</name>
</gene>
<dbReference type="Proteomes" id="UP000038083">
    <property type="component" value="Unassembled WGS sequence"/>
</dbReference>
<feature type="transmembrane region" description="Helical" evidence="1">
    <location>
        <begin position="137"/>
        <end position="157"/>
    </location>
</feature>
<protein>
    <submittedName>
        <fullName evidence="2">Uncharacterized protein</fullName>
    </submittedName>
</protein>
<evidence type="ECO:0000256" key="1">
    <source>
        <dbReference type="SAM" id="Phobius"/>
    </source>
</evidence>